<reference evidence="1 2" key="1">
    <citation type="submission" date="2017-08" db="EMBL/GenBank/DDBJ databases">
        <title>Genomic and metabolic characterisation of spoilage-associated Pseudomonas species.</title>
        <authorList>
            <person name="Stanborough T."/>
            <person name="Fegan N."/>
            <person name="Powell S.M."/>
            <person name="Singh T."/>
            <person name="Tamplin M.L."/>
            <person name="Chandry P.S."/>
        </authorList>
    </citation>
    <scope>NUCLEOTIDE SEQUENCE [LARGE SCALE GENOMIC DNA]</scope>
    <source>
        <strain evidence="1 2">F1801</strain>
    </source>
</reference>
<evidence type="ECO:0000313" key="2">
    <source>
        <dbReference type="Proteomes" id="UP000215861"/>
    </source>
</evidence>
<sequence length="162" mass="18222">MKNQQQEIQHINNALRASINPNDSDSCIFPRSFIQSMKSVNADSVIDAMKAPALQKEYFSEGYSHSIFEKTEKGKDQYAQAHLNALQIAVAIRNEAPLFYDEMKKFSRIVHEANKQAQANGVSNGYDNNYLALAERGLSNKLLQAYPSIDSDAKPKRKTLKP</sequence>
<organism evidence="1 2">
    <name type="scientific">Pseudomonas fragi</name>
    <dbReference type="NCBI Taxonomy" id="296"/>
    <lineage>
        <taxon>Bacteria</taxon>
        <taxon>Pseudomonadati</taxon>
        <taxon>Pseudomonadota</taxon>
        <taxon>Gammaproteobacteria</taxon>
        <taxon>Pseudomonadales</taxon>
        <taxon>Pseudomonadaceae</taxon>
        <taxon>Pseudomonas</taxon>
    </lineage>
</organism>
<dbReference type="OrthoDB" id="6945129at2"/>
<evidence type="ECO:0000313" key="1">
    <source>
        <dbReference type="EMBL" id="PAA11786.1"/>
    </source>
</evidence>
<gene>
    <name evidence="1" type="ORF">CJU81_12285</name>
</gene>
<comment type="caution">
    <text evidence="1">The sequence shown here is derived from an EMBL/GenBank/DDBJ whole genome shotgun (WGS) entry which is preliminary data.</text>
</comment>
<name>A0A267AGW1_PSEFR</name>
<dbReference type="AlphaFoldDB" id="A0A267AGW1"/>
<dbReference type="RefSeq" id="WP_095036829.1">
    <property type="nucleotide sequence ID" value="NZ_NQKQ01000011.1"/>
</dbReference>
<dbReference type="EMBL" id="NQKQ01000011">
    <property type="protein sequence ID" value="PAA11786.1"/>
    <property type="molecule type" value="Genomic_DNA"/>
</dbReference>
<proteinExistence type="predicted"/>
<protein>
    <submittedName>
        <fullName evidence="1">Uncharacterized protein</fullName>
    </submittedName>
</protein>
<accession>A0A267AGW1</accession>
<dbReference type="Proteomes" id="UP000215861">
    <property type="component" value="Unassembled WGS sequence"/>
</dbReference>